<feature type="transmembrane region" description="Helical" evidence="1">
    <location>
        <begin position="27"/>
        <end position="49"/>
    </location>
</feature>
<reference evidence="2 3" key="1">
    <citation type="submission" date="2016-10" db="EMBL/GenBank/DDBJ databases">
        <authorList>
            <person name="Varghese N."/>
            <person name="Submissions S."/>
        </authorList>
    </citation>
    <scope>NUCLEOTIDE SEQUENCE [LARGE SCALE GENOMIC DNA]</scope>
    <source>
        <strain evidence="2 3">DSM 282</strain>
    </source>
</reference>
<evidence type="ECO:0000256" key="1">
    <source>
        <dbReference type="SAM" id="Phobius"/>
    </source>
</evidence>
<evidence type="ECO:0000313" key="2">
    <source>
        <dbReference type="EMBL" id="SFA75980.1"/>
    </source>
</evidence>
<keyword evidence="1" id="KW-1133">Transmembrane helix</keyword>
<feature type="transmembrane region" description="Helical" evidence="1">
    <location>
        <begin position="69"/>
        <end position="89"/>
    </location>
</feature>
<name>A0A1I0VJ82_9GAMM</name>
<evidence type="ECO:0000313" key="3">
    <source>
        <dbReference type="Proteomes" id="UP000198861"/>
    </source>
</evidence>
<proteinExistence type="predicted"/>
<keyword evidence="1" id="KW-0812">Transmembrane</keyword>
<dbReference type="Proteomes" id="UP000198861">
    <property type="component" value="Unassembled WGS sequence"/>
</dbReference>
<protein>
    <submittedName>
        <fullName evidence="2">Uncharacterized protein</fullName>
    </submittedName>
</protein>
<comment type="caution">
    <text evidence="2">The sequence shown here is derived from an EMBL/GenBank/DDBJ whole genome shotgun (WGS) entry which is preliminary data.</text>
</comment>
<keyword evidence="3" id="KW-1185">Reference proteome</keyword>
<gene>
    <name evidence="2" type="ORF">SAMN04244571_00277</name>
</gene>
<dbReference type="RefSeq" id="WP_091012888.1">
    <property type="nucleotide sequence ID" value="NZ_FOKJ01000002.1"/>
</dbReference>
<organism evidence="2 3">
    <name type="scientific">Azotobacter beijerinckii</name>
    <dbReference type="NCBI Taxonomy" id="170623"/>
    <lineage>
        <taxon>Bacteria</taxon>
        <taxon>Pseudomonadati</taxon>
        <taxon>Pseudomonadota</taxon>
        <taxon>Gammaproteobacteria</taxon>
        <taxon>Pseudomonadales</taxon>
        <taxon>Pseudomonadaceae</taxon>
        <taxon>Azotobacter</taxon>
    </lineage>
</organism>
<keyword evidence="1" id="KW-0472">Membrane</keyword>
<dbReference type="EMBL" id="FOKJ01000002">
    <property type="protein sequence ID" value="SFA75980.1"/>
    <property type="molecule type" value="Genomic_DNA"/>
</dbReference>
<sequence length="268" mass="29092">MEPSNTNTDPNSSHAELAARADIGKNVIYFSLATVGILGLAAISAAVFLGDGDKDVGIADKRFALVRDTFTMLLPVLGTWVGTILAFYFSRENFAEAAKQTANLVKQLSPEQKLEQIPVVEAMISLEDMTTVKYTLSKPEDKVKLWEDIVEGVFNKYDKNRLPILDDAGRVKYVIHRSIIDKFIAEKAISGDTDAKSLSLSDMIASDNYGQVAAAFGAVGKTTKLIAVKQQIDGNPNCSDVFVTEDGTKNSRAVGWITNVIVAEKAKL</sequence>
<accession>A0A1I0VJ82</accession>